<keyword evidence="5 7" id="KW-0067">ATP-binding</keyword>
<dbReference type="InterPro" id="IPR013563">
    <property type="entry name" value="Oligopep_ABC_C"/>
</dbReference>
<dbReference type="Pfam" id="PF00005">
    <property type="entry name" value="ABC_tran"/>
    <property type="match status" value="2"/>
</dbReference>
<dbReference type="RefSeq" id="WP_095493643.1">
    <property type="nucleotide sequence ID" value="NZ_NPKJ01000048.1"/>
</dbReference>
<dbReference type="InterPro" id="IPR017871">
    <property type="entry name" value="ABC_transporter-like_CS"/>
</dbReference>
<dbReference type="PROSITE" id="PS00211">
    <property type="entry name" value="ABC_TRANSPORTER_1"/>
    <property type="match status" value="2"/>
</dbReference>
<dbReference type="InterPro" id="IPR050319">
    <property type="entry name" value="ABC_transp_ATP-bind"/>
</dbReference>
<dbReference type="Gene3D" id="3.40.50.300">
    <property type="entry name" value="P-loop containing nucleotide triphosphate hydrolases"/>
    <property type="match status" value="2"/>
</dbReference>
<evidence type="ECO:0000259" key="6">
    <source>
        <dbReference type="PROSITE" id="PS50893"/>
    </source>
</evidence>
<dbReference type="PROSITE" id="PS50893">
    <property type="entry name" value="ABC_TRANSPORTER_2"/>
    <property type="match status" value="2"/>
</dbReference>
<protein>
    <submittedName>
        <fullName evidence="7">Microcin ABC transporter ATP-binding protein</fullName>
    </submittedName>
</protein>
<dbReference type="InterPro" id="IPR027417">
    <property type="entry name" value="P-loop_NTPase"/>
</dbReference>
<dbReference type="CDD" id="cd03257">
    <property type="entry name" value="ABC_NikE_OppD_transporters"/>
    <property type="match status" value="2"/>
</dbReference>
<dbReference type="GO" id="GO:0016887">
    <property type="term" value="F:ATP hydrolysis activity"/>
    <property type="evidence" value="ECO:0007669"/>
    <property type="project" value="InterPro"/>
</dbReference>
<dbReference type="AlphaFoldDB" id="A0A271LKG2"/>
<gene>
    <name evidence="7" type="ORF">CIT26_16935</name>
</gene>
<comment type="subcellular location">
    <subcellularLocation>
        <location evidence="1">Cell inner membrane</location>
        <topology evidence="1">Peripheral membrane protein</topology>
    </subcellularLocation>
</comment>
<evidence type="ECO:0000256" key="3">
    <source>
        <dbReference type="ARBA" id="ARBA00022448"/>
    </source>
</evidence>
<dbReference type="GO" id="GO:0005886">
    <property type="term" value="C:plasma membrane"/>
    <property type="evidence" value="ECO:0007669"/>
    <property type="project" value="UniProtKB-SubCell"/>
</dbReference>
<dbReference type="EMBL" id="NPKJ01000048">
    <property type="protein sequence ID" value="PAQ08603.1"/>
    <property type="molecule type" value="Genomic_DNA"/>
</dbReference>
<evidence type="ECO:0000256" key="5">
    <source>
        <dbReference type="ARBA" id="ARBA00022840"/>
    </source>
</evidence>
<reference evidence="7 8" key="1">
    <citation type="submission" date="2017-08" db="EMBL/GenBank/DDBJ databases">
        <title>Mesorhizobium wenxinae sp. nov., a novel rhizobial species isolated from root nodules of chickpea (Cicer arietinum L.).</title>
        <authorList>
            <person name="Zhang J."/>
        </authorList>
    </citation>
    <scope>NUCLEOTIDE SEQUENCE [LARGE SCALE GENOMIC DNA]</scope>
    <source>
        <strain evidence="7 8">SDW018</strain>
    </source>
</reference>
<feature type="domain" description="ABC transporter" evidence="6">
    <location>
        <begin position="9"/>
        <end position="258"/>
    </location>
</feature>
<dbReference type="Proteomes" id="UP000216442">
    <property type="component" value="Unassembled WGS sequence"/>
</dbReference>
<evidence type="ECO:0000256" key="2">
    <source>
        <dbReference type="ARBA" id="ARBA00005417"/>
    </source>
</evidence>
<dbReference type="NCBIfam" id="NF007739">
    <property type="entry name" value="PRK10419.1"/>
    <property type="match status" value="2"/>
</dbReference>
<keyword evidence="8" id="KW-1185">Reference proteome</keyword>
<comment type="similarity">
    <text evidence="2">Belongs to the ABC transporter superfamily.</text>
</comment>
<evidence type="ECO:0000313" key="8">
    <source>
        <dbReference type="Proteomes" id="UP000216442"/>
    </source>
</evidence>
<dbReference type="PANTHER" id="PTHR43776">
    <property type="entry name" value="TRANSPORT ATP-BINDING PROTEIN"/>
    <property type="match status" value="1"/>
</dbReference>
<dbReference type="Pfam" id="PF08352">
    <property type="entry name" value="oligo_HPY"/>
    <property type="match status" value="2"/>
</dbReference>
<dbReference type="GO" id="GO:0055085">
    <property type="term" value="P:transmembrane transport"/>
    <property type="evidence" value="ECO:0007669"/>
    <property type="project" value="UniProtKB-ARBA"/>
</dbReference>
<keyword evidence="4" id="KW-0547">Nucleotide-binding</keyword>
<dbReference type="FunFam" id="3.40.50.300:FF:000016">
    <property type="entry name" value="Oligopeptide ABC transporter ATP-binding component"/>
    <property type="match status" value="2"/>
</dbReference>
<feature type="domain" description="ABC transporter" evidence="6">
    <location>
        <begin position="288"/>
        <end position="527"/>
    </location>
</feature>
<dbReference type="NCBIfam" id="NF008453">
    <property type="entry name" value="PRK11308.1"/>
    <property type="match status" value="2"/>
</dbReference>
<proteinExistence type="inferred from homology"/>
<dbReference type="GO" id="GO:0015833">
    <property type="term" value="P:peptide transport"/>
    <property type="evidence" value="ECO:0007669"/>
    <property type="project" value="InterPro"/>
</dbReference>
<accession>A0A271LKG2</accession>
<evidence type="ECO:0000256" key="1">
    <source>
        <dbReference type="ARBA" id="ARBA00004417"/>
    </source>
</evidence>
<evidence type="ECO:0000256" key="4">
    <source>
        <dbReference type="ARBA" id="ARBA00022741"/>
    </source>
</evidence>
<dbReference type="PANTHER" id="PTHR43776:SF7">
    <property type="entry name" value="D,D-DIPEPTIDE TRANSPORT ATP-BINDING PROTEIN DDPF-RELATED"/>
    <property type="match status" value="1"/>
</dbReference>
<dbReference type="GO" id="GO:0005524">
    <property type="term" value="F:ATP binding"/>
    <property type="evidence" value="ECO:0007669"/>
    <property type="project" value="UniProtKB-KW"/>
</dbReference>
<sequence>MSEAPLLSVRDLSVAFAQEGRQSMAVDHISFDIAKGETVALVGESGSGKSVTALSVLKLLPYPAASHPSGKILFQGADLLATDEKALRRVRGNKITMIFQEPMTSLNPLHTIEQQIVEVLTLHQGLGDRQAKARTLELLNEVGIREPEKRLDAYPHQLSGGQRQRVMIAMALANEPELLIADEPTTALDVTVQAQILELLAELKSRKGMSMLFITHDLGIVRKIADRVCVMTKGKIVETGPTKDIFANPQHSYTRHLLAAEPKGKPPAANAAAKPVMTGQDIKVWFPIKKGFFRRTVDNVKAVDGIDVTVRAGQTLGVVGESGSGKTTLGLALARMISSTGTIQFNGRDINELSFNAMRPLRRELQIVFQDPFGSLSPRMSVSEIIEEGLKIHEPKLSPDERDKRIVDVLEEVGLDPATRNRYPHEFSGGQRQRIAIARAMVLNPRFVMLDEPTSALDMSVQAQVVDLLRSLQAKHDLAYLFISHDLKVIRALANDVIVMRNGRIVEAGPSEQIFERPQTDYTKALISAAFRIETAPVGIVSE</sequence>
<keyword evidence="3" id="KW-0813">Transport</keyword>
<organism evidence="7 8">
    <name type="scientific">Mesorhizobium temperatum</name>
    <dbReference type="NCBI Taxonomy" id="241416"/>
    <lineage>
        <taxon>Bacteria</taxon>
        <taxon>Pseudomonadati</taxon>
        <taxon>Pseudomonadota</taxon>
        <taxon>Alphaproteobacteria</taxon>
        <taxon>Hyphomicrobiales</taxon>
        <taxon>Phyllobacteriaceae</taxon>
        <taxon>Mesorhizobium</taxon>
    </lineage>
</organism>
<dbReference type="SUPFAM" id="SSF52540">
    <property type="entry name" value="P-loop containing nucleoside triphosphate hydrolases"/>
    <property type="match status" value="2"/>
</dbReference>
<comment type="caution">
    <text evidence="7">The sequence shown here is derived from an EMBL/GenBank/DDBJ whole genome shotgun (WGS) entry which is preliminary data.</text>
</comment>
<dbReference type="SMART" id="SM00382">
    <property type="entry name" value="AAA"/>
    <property type="match status" value="2"/>
</dbReference>
<dbReference type="OrthoDB" id="9802264at2"/>
<dbReference type="InterPro" id="IPR003439">
    <property type="entry name" value="ABC_transporter-like_ATP-bd"/>
</dbReference>
<name>A0A271LKG2_9HYPH</name>
<evidence type="ECO:0000313" key="7">
    <source>
        <dbReference type="EMBL" id="PAQ08603.1"/>
    </source>
</evidence>
<dbReference type="InterPro" id="IPR003593">
    <property type="entry name" value="AAA+_ATPase"/>
</dbReference>